<keyword evidence="3" id="KW-1185">Reference proteome</keyword>
<dbReference type="InterPro" id="IPR018927">
    <property type="entry name" value="Pilus_synth_Q_C"/>
</dbReference>
<evidence type="ECO:0000313" key="2">
    <source>
        <dbReference type="EMBL" id="KMT65117.1"/>
    </source>
</evidence>
<evidence type="ECO:0000313" key="3">
    <source>
        <dbReference type="Proteomes" id="UP000037600"/>
    </source>
</evidence>
<feature type="domain" description="Toxin co-regulated pilus biosynthesis protein Q C-terminal" evidence="1">
    <location>
        <begin position="115"/>
        <end position="190"/>
    </location>
</feature>
<name>A0A0J8GQY9_9ALTE</name>
<reference evidence="2 3" key="1">
    <citation type="submission" date="2015-04" db="EMBL/GenBank/DDBJ databases">
        <title>Draft Genome Sequence of the Novel Agar-Digesting Marine Bacterium Q1.</title>
        <authorList>
            <person name="Li Y."/>
            <person name="Li D."/>
            <person name="Chen G."/>
            <person name="Du Z."/>
        </authorList>
    </citation>
    <scope>NUCLEOTIDE SEQUENCE [LARGE SCALE GENOMIC DNA]</scope>
    <source>
        <strain evidence="2 3">Q1</strain>
    </source>
</reference>
<comment type="caution">
    <text evidence="2">The sequence shown here is derived from an EMBL/GenBank/DDBJ whole genome shotgun (WGS) entry which is preliminary data.</text>
</comment>
<gene>
    <name evidence="2" type="ORF">XM47_10280</name>
</gene>
<accession>A0A0J8GQY9</accession>
<dbReference type="RefSeq" id="WP_048692246.1">
    <property type="nucleotide sequence ID" value="NZ_KQ130490.1"/>
</dbReference>
<protein>
    <recommendedName>
        <fullName evidence="1">Toxin co-regulated pilus biosynthesis protein Q C-terminal domain-containing protein</fullName>
    </recommendedName>
</protein>
<dbReference type="AlphaFoldDB" id="A0A0J8GQY9"/>
<dbReference type="EMBL" id="LAZL01000015">
    <property type="protein sequence ID" value="KMT65117.1"/>
    <property type="molecule type" value="Genomic_DNA"/>
</dbReference>
<dbReference type="Proteomes" id="UP000037600">
    <property type="component" value="Unassembled WGS sequence"/>
</dbReference>
<evidence type="ECO:0000259" key="1">
    <source>
        <dbReference type="Pfam" id="PF10671"/>
    </source>
</evidence>
<sequence length="214" mass="24783">MWFWIRHLAAAAFLIFLGVYVIFYEAPSYDVKTKNSDATSSNFSTTTNAAAKGLSDFYAELKRKFEEESNPDGQQFVIHLKRPNSTLTNELKKIGTTTQPMSKNWVGERKNRRFVAGDTLRNRLEHIAEEENVNLIWWLDRDFVVKLAFRVDETAVGTLYKMATAIDSDFEQDVHGLFCPRQRTLVITDKIEHFVRQNCVPARSADSNIWHIFR</sequence>
<dbReference type="OrthoDB" id="6224370at2"/>
<organism evidence="2 3">
    <name type="scientific">Catenovulum maritimum</name>
    <dbReference type="NCBI Taxonomy" id="1513271"/>
    <lineage>
        <taxon>Bacteria</taxon>
        <taxon>Pseudomonadati</taxon>
        <taxon>Pseudomonadota</taxon>
        <taxon>Gammaproteobacteria</taxon>
        <taxon>Alteromonadales</taxon>
        <taxon>Alteromonadaceae</taxon>
        <taxon>Catenovulum</taxon>
    </lineage>
</organism>
<dbReference type="Pfam" id="PF10671">
    <property type="entry name" value="TcpQ"/>
    <property type="match status" value="1"/>
</dbReference>
<proteinExistence type="predicted"/>